<evidence type="ECO:0000259" key="1">
    <source>
        <dbReference type="SMART" id="SM00829"/>
    </source>
</evidence>
<dbReference type="Proteomes" id="UP000035088">
    <property type="component" value="Unassembled WGS sequence"/>
</dbReference>
<proteinExistence type="predicted"/>
<dbReference type="Gene3D" id="3.40.50.720">
    <property type="entry name" value="NAD(P)-binding Rossmann-like Domain"/>
    <property type="match status" value="1"/>
</dbReference>
<dbReference type="InterPro" id="IPR050700">
    <property type="entry name" value="YIM1/Zinc_Alcohol_DH_Fams"/>
</dbReference>
<reference evidence="2 3" key="1">
    <citation type="submission" date="2011-11" db="EMBL/GenBank/DDBJ databases">
        <title>Whole genome shotgun sequence of Gordonia araii NBRC 100433.</title>
        <authorList>
            <person name="Yoshida Y."/>
            <person name="Hosoyama A."/>
            <person name="Tsuchikane K."/>
            <person name="Katsumata H."/>
            <person name="Yamazaki S."/>
            <person name="Fujita N."/>
        </authorList>
    </citation>
    <scope>NUCLEOTIDE SEQUENCE [LARGE SCALE GENOMIC DNA]</scope>
    <source>
        <strain evidence="2 3">NBRC 100433</strain>
    </source>
</reference>
<dbReference type="AlphaFoldDB" id="G7GXX4"/>
<dbReference type="GO" id="GO:0016491">
    <property type="term" value="F:oxidoreductase activity"/>
    <property type="evidence" value="ECO:0007669"/>
    <property type="project" value="InterPro"/>
</dbReference>
<dbReference type="EMBL" id="BAEE01000011">
    <property type="protein sequence ID" value="GAB08449.1"/>
    <property type="molecule type" value="Genomic_DNA"/>
</dbReference>
<dbReference type="OrthoDB" id="3613651at2"/>
<dbReference type="InterPro" id="IPR020843">
    <property type="entry name" value="ER"/>
</dbReference>
<dbReference type="CDD" id="cd08267">
    <property type="entry name" value="MDR1"/>
    <property type="match status" value="1"/>
</dbReference>
<dbReference type="InterPro" id="IPR036291">
    <property type="entry name" value="NAD(P)-bd_dom_sf"/>
</dbReference>
<evidence type="ECO:0000313" key="3">
    <source>
        <dbReference type="Proteomes" id="UP000035088"/>
    </source>
</evidence>
<dbReference type="STRING" id="1073574.GOARA_011_00650"/>
<comment type="caution">
    <text evidence="2">The sequence shown here is derived from an EMBL/GenBank/DDBJ whole genome shotgun (WGS) entry which is preliminary data.</text>
</comment>
<sequence length="314" mass="32582">MIAAVAEEYGPPEVVKLRDLPLPRISPTAVLVRVDAAAVTSGDARIRGANFPDGFGRVSRLVFGLRRPRRPVLGGVFSGVVEAVGAKVDAFAVGDEVCGMTGVAMGTHAQYVAAPAKKLARKPASVTHEQAAGLLFGGAAALQFLRVAQTGPGKTVLVNGASGAIGTNAVQLAKQLGAHVTAVTSGRNAALVTDLGADEVIDYTVTPLPRVDRRFDVVLDTVGVLDRHSAPRLLTDDGTAILAAASLSDNIFARGKVKAGVAPERSEDFAHLLGLVADGTLRVVLDEVLDLQDIADAHRRVDSGRKVGNVVVRC</sequence>
<feature type="domain" description="Enoyl reductase (ER)" evidence="1">
    <location>
        <begin position="10"/>
        <end position="312"/>
    </location>
</feature>
<dbReference type="Pfam" id="PF08240">
    <property type="entry name" value="ADH_N"/>
    <property type="match status" value="1"/>
</dbReference>
<dbReference type="SUPFAM" id="SSF50129">
    <property type="entry name" value="GroES-like"/>
    <property type="match status" value="1"/>
</dbReference>
<dbReference type="Gene3D" id="3.90.180.10">
    <property type="entry name" value="Medium-chain alcohol dehydrogenases, catalytic domain"/>
    <property type="match status" value="1"/>
</dbReference>
<protein>
    <submittedName>
        <fullName evidence="2">Putative oxidoreductase</fullName>
    </submittedName>
</protein>
<organism evidence="2 3">
    <name type="scientific">Gordonia araii NBRC 100433</name>
    <dbReference type="NCBI Taxonomy" id="1073574"/>
    <lineage>
        <taxon>Bacteria</taxon>
        <taxon>Bacillati</taxon>
        <taxon>Actinomycetota</taxon>
        <taxon>Actinomycetes</taxon>
        <taxon>Mycobacteriales</taxon>
        <taxon>Gordoniaceae</taxon>
        <taxon>Gordonia</taxon>
    </lineage>
</organism>
<keyword evidence="3" id="KW-1185">Reference proteome</keyword>
<name>G7GXX4_9ACTN</name>
<dbReference type="SUPFAM" id="SSF51735">
    <property type="entry name" value="NAD(P)-binding Rossmann-fold domains"/>
    <property type="match status" value="1"/>
</dbReference>
<accession>G7GXX4</accession>
<dbReference type="PANTHER" id="PTHR11695:SF648">
    <property type="entry name" value="ZINC-BINDING OXIDOREDUCTASE"/>
    <property type="match status" value="1"/>
</dbReference>
<evidence type="ECO:0000313" key="2">
    <source>
        <dbReference type="EMBL" id="GAB08449.1"/>
    </source>
</evidence>
<gene>
    <name evidence="2" type="ORF">GOARA_011_00650</name>
</gene>
<dbReference type="RefSeq" id="WP_007320526.1">
    <property type="nucleotide sequence ID" value="NZ_BAEE01000011.1"/>
</dbReference>
<dbReference type="PANTHER" id="PTHR11695">
    <property type="entry name" value="ALCOHOL DEHYDROGENASE RELATED"/>
    <property type="match status" value="1"/>
</dbReference>
<dbReference type="InterPro" id="IPR013154">
    <property type="entry name" value="ADH-like_N"/>
</dbReference>
<dbReference type="InterPro" id="IPR011032">
    <property type="entry name" value="GroES-like_sf"/>
</dbReference>
<dbReference type="Pfam" id="PF13602">
    <property type="entry name" value="ADH_zinc_N_2"/>
    <property type="match status" value="1"/>
</dbReference>
<dbReference type="SMART" id="SM00829">
    <property type="entry name" value="PKS_ER"/>
    <property type="match status" value="1"/>
</dbReference>